<evidence type="ECO:0000259" key="1">
    <source>
        <dbReference type="Pfam" id="PF04326"/>
    </source>
</evidence>
<keyword evidence="3" id="KW-1185">Reference proteome</keyword>
<dbReference type="KEGG" id="ada:A5CPEGH6_22970"/>
<feature type="domain" description="Schlafen AlbA-2" evidence="1">
    <location>
        <begin position="23"/>
        <end position="73"/>
    </location>
</feature>
<dbReference type="AlphaFoldDB" id="A0A4Y1X597"/>
<proteinExistence type="predicted"/>
<organism evidence="2 3">
    <name type="scientific">Alistipes dispar</name>
    <dbReference type="NCBI Taxonomy" id="2585119"/>
    <lineage>
        <taxon>Bacteria</taxon>
        <taxon>Pseudomonadati</taxon>
        <taxon>Bacteroidota</taxon>
        <taxon>Bacteroidia</taxon>
        <taxon>Bacteroidales</taxon>
        <taxon>Rikenellaceae</taxon>
        <taxon>Alistipes</taxon>
    </lineage>
</organism>
<name>A0A4Y1X597_9BACT</name>
<dbReference type="EMBL" id="AP019736">
    <property type="protein sequence ID" value="BBL07659.1"/>
    <property type="molecule type" value="Genomic_DNA"/>
</dbReference>
<dbReference type="Gene3D" id="3.30.950.30">
    <property type="entry name" value="Schlafen, AAA domain"/>
    <property type="match status" value="1"/>
</dbReference>
<gene>
    <name evidence="2" type="ORF">A5CPEGH6_22970</name>
</gene>
<sequence length="77" mass="8995">MQESELQEYLFRNYPQENARCEWKEFKSLKNSFCGNEKDDVISYVSAIANMEGGHLVIGVYDKTLEIVGTDTYNYDR</sequence>
<dbReference type="InterPro" id="IPR038461">
    <property type="entry name" value="Schlafen_AlbA_2_dom_sf"/>
</dbReference>
<accession>A0A4Y1X597</accession>
<evidence type="ECO:0000313" key="3">
    <source>
        <dbReference type="Proteomes" id="UP000319374"/>
    </source>
</evidence>
<reference evidence="3" key="1">
    <citation type="submission" date="2019-06" db="EMBL/GenBank/DDBJ databases">
        <title>Alistipes onderdonkii subsp. vulgaris subsp. nov., Alistipes dispar sp. nov. and Alistipes communis sp. nov., isolated from human faeces, and creation of Alistipes onderdonkii subsp. onderdonkii subsp. nov.</title>
        <authorList>
            <person name="Sakamoto M."/>
            <person name="Ikeyama N."/>
            <person name="Ogata Y."/>
            <person name="Suda W."/>
            <person name="Iino T."/>
            <person name="Hattori M."/>
            <person name="Ohkuma M."/>
        </authorList>
    </citation>
    <scope>NUCLEOTIDE SEQUENCE [LARGE SCALE GENOMIC DNA]</scope>
    <source>
        <strain evidence="3">5CPEGH6</strain>
    </source>
</reference>
<dbReference type="InterPro" id="IPR007421">
    <property type="entry name" value="Schlafen_AlbA_2_dom"/>
</dbReference>
<dbReference type="Pfam" id="PF04326">
    <property type="entry name" value="SLFN_AlbA_2"/>
    <property type="match status" value="1"/>
</dbReference>
<evidence type="ECO:0000313" key="2">
    <source>
        <dbReference type="EMBL" id="BBL07659.1"/>
    </source>
</evidence>
<protein>
    <recommendedName>
        <fullName evidence="1">Schlafen AlbA-2 domain-containing protein</fullName>
    </recommendedName>
</protein>
<dbReference type="Proteomes" id="UP000319374">
    <property type="component" value="Chromosome"/>
</dbReference>